<proteinExistence type="predicted"/>
<feature type="transmembrane region" description="Helical" evidence="2">
    <location>
        <begin position="61"/>
        <end position="90"/>
    </location>
</feature>
<dbReference type="SUPFAM" id="SSF81995">
    <property type="entry name" value="beta-sandwich domain of Sec23/24"/>
    <property type="match status" value="1"/>
</dbReference>
<evidence type="ECO:0000313" key="4">
    <source>
        <dbReference type="EMBL" id="CAB4922755.1"/>
    </source>
</evidence>
<evidence type="ECO:0000259" key="3">
    <source>
        <dbReference type="Pfam" id="PF13828"/>
    </source>
</evidence>
<gene>
    <name evidence="4" type="ORF">UFOPK3708_00351</name>
</gene>
<sequence length="243" mass="24777">MTDAPPPPPPPGSVPPPPPGSTTPPPPPPPAPPAPPAGGFSPPPSPPVPPVGGAPSPNNGLAIAALVLGILTFVCLGPIAGILAIVFGFLGMKKANEMGGTGKGMSIAGIVLGIVGTVASILFLVFVVFAANQASDSISDSVKNWSGEANASDYNVTVEKCAVDSTFDSPKMTIKVTNKTSTEKSYIFNYEFRSGSGALIDSGSSFPEMIPPNGSKLVEISSFEDVKSPSVKCEITSVENWFN</sequence>
<protein>
    <submittedName>
        <fullName evidence="4">Unannotated protein</fullName>
    </submittedName>
</protein>
<keyword evidence="2" id="KW-0812">Transmembrane</keyword>
<feature type="transmembrane region" description="Helical" evidence="2">
    <location>
        <begin position="110"/>
        <end position="131"/>
    </location>
</feature>
<reference evidence="4" key="1">
    <citation type="submission" date="2020-05" db="EMBL/GenBank/DDBJ databases">
        <authorList>
            <person name="Chiriac C."/>
            <person name="Salcher M."/>
            <person name="Ghai R."/>
            <person name="Kavagutti S V."/>
        </authorList>
    </citation>
    <scope>NUCLEOTIDE SEQUENCE</scope>
</reference>
<keyword evidence="2" id="KW-0472">Membrane</keyword>
<dbReference type="Pfam" id="PF13828">
    <property type="entry name" value="DUF4190"/>
    <property type="match status" value="1"/>
</dbReference>
<dbReference type="EMBL" id="CAFBNA010000010">
    <property type="protein sequence ID" value="CAB4922755.1"/>
    <property type="molecule type" value="Genomic_DNA"/>
</dbReference>
<accession>A0A6J7HXX6</accession>
<dbReference type="AlphaFoldDB" id="A0A6J7HXX6"/>
<evidence type="ECO:0000256" key="1">
    <source>
        <dbReference type="SAM" id="MobiDB-lite"/>
    </source>
</evidence>
<keyword evidence="2" id="KW-1133">Transmembrane helix</keyword>
<organism evidence="4">
    <name type="scientific">freshwater metagenome</name>
    <dbReference type="NCBI Taxonomy" id="449393"/>
    <lineage>
        <taxon>unclassified sequences</taxon>
        <taxon>metagenomes</taxon>
        <taxon>ecological metagenomes</taxon>
    </lineage>
</organism>
<dbReference type="InterPro" id="IPR025241">
    <property type="entry name" value="DUF4190"/>
</dbReference>
<evidence type="ECO:0000256" key="2">
    <source>
        <dbReference type="SAM" id="Phobius"/>
    </source>
</evidence>
<name>A0A6J7HXX6_9ZZZZ</name>
<feature type="region of interest" description="Disordered" evidence="1">
    <location>
        <begin position="1"/>
        <end position="52"/>
    </location>
</feature>
<feature type="domain" description="DUF4190" evidence="3">
    <location>
        <begin position="61"/>
        <end position="123"/>
    </location>
</feature>